<comment type="caution">
    <text evidence="14">The sequence shown here is derived from an EMBL/GenBank/DDBJ whole genome shotgun (WGS) entry which is preliminary data.</text>
</comment>
<dbReference type="Gene3D" id="3.10.450.490">
    <property type="match status" value="1"/>
</dbReference>
<comment type="cofactor">
    <cofactor evidence="9">
        <name>Zn(2+)</name>
        <dbReference type="ChEBI" id="CHEBI:29105"/>
    </cofactor>
</comment>
<dbReference type="Proteomes" id="UP000182229">
    <property type="component" value="Unassembled WGS sequence"/>
</dbReference>
<dbReference type="GO" id="GO:0046872">
    <property type="term" value="F:metal ion binding"/>
    <property type="evidence" value="ECO:0007669"/>
    <property type="project" value="UniProtKB-UniRule"/>
</dbReference>
<reference evidence="14 15" key="2">
    <citation type="submission" date="2016-12" db="EMBL/GenBank/DDBJ databases">
        <title>Draft Genome Sequence of Cystobacter ferrugineus Strain Cbfe23.</title>
        <authorList>
            <person name="Akbar S."/>
            <person name="Dowd S.E."/>
            <person name="Stevens D.C."/>
        </authorList>
    </citation>
    <scope>NUCLEOTIDE SEQUENCE [LARGE SCALE GENOMIC DNA]</scope>
    <source>
        <strain evidence="14 15">Cbfe23</strain>
    </source>
</reference>
<dbReference type="RefSeq" id="WP_071902734.1">
    <property type="nucleotide sequence ID" value="NZ_MPIN01000011.1"/>
</dbReference>
<comment type="subcellular location">
    <subcellularLocation>
        <location evidence="9">Secreted</location>
    </subcellularLocation>
</comment>
<dbReference type="GO" id="GO:0004222">
    <property type="term" value="F:metalloendopeptidase activity"/>
    <property type="evidence" value="ECO:0007669"/>
    <property type="project" value="UniProtKB-UniRule"/>
</dbReference>
<gene>
    <name evidence="14" type="ORF">BON30_34350</name>
</gene>
<sequence length="598" mass="63329">MRIRRLVSVLPFVLLGSACGVDMDADTQVSQGEQDSSLVSKVDDGQGLRQLKAQRPEFLQEAGELSFKRAQIDSRGLKHERLSQTFKGVPVFGAQAIVHLGGDGSVASVTDRLARGLKVDTTPRLRAEEATRLAVGHAGGPSLLGAAPKADLQILPDSKGARLTWRVQLETVTAKGEPSMPNLFIDAHTGELVQQFDNLKTARNRKTYTAGTRTTLPGTLVRSEGQGPSGDAVLDMAHDNAGITYDFYFSKFGRDSYNGAGATLSSTVHYSKNYVNAYWDGTQMVYGDGDGVDASPLTVLDVVGHELTHAVTDNSSDLIYANESGALNEAMSDVFGAAIEAYRDGAVSANTWKIGEECWTPATPGDALRYMNDPALAGDYDYYPTRYTGTSDNGGVHWNSGIANLAFHLMVSGGTHPRGKTSNVVPALDPADAYNSIQKGAAIFYRANTVYLTPSSTFADARTATAQAAADLYGAGSSAVTSVNEAWSAVGVAPAPVWTVFSNQTNLSGARSSSTNYSFATPTGATAIKFEMSGGSGDADLYVKFGSAPTTTSYDCRPYASGNSESCTFNPAKQGTYYVMIRGYSAYSGVTLKASSAQ</sequence>
<evidence type="ECO:0000256" key="5">
    <source>
        <dbReference type="ARBA" id="ARBA00022801"/>
    </source>
</evidence>
<comment type="similarity">
    <text evidence="1 9">Belongs to the peptidase M4 family.</text>
</comment>
<feature type="domain" description="Peptidase M4" evidence="10">
    <location>
        <begin position="203"/>
        <end position="313"/>
    </location>
</feature>
<evidence type="ECO:0000259" key="13">
    <source>
        <dbReference type="Pfam" id="PF07504"/>
    </source>
</evidence>
<keyword evidence="2 9" id="KW-0645">Protease</keyword>
<evidence type="ECO:0000313" key="15">
    <source>
        <dbReference type="Proteomes" id="UP000182229"/>
    </source>
</evidence>
<dbReference type="GO" id="GO:0006508">
    <property type="term" value="P:proteolysis"/>
    <property type="evidence" value="ECO:0007669"/>
    <property type="project" value="UniProtKB-KW"/>
</dbReference>
<protein>
    <recommendedName>
        <fullName evidence="9">Neutral metalloproteinase</fullName>
        <ecNumber evidence="9">3.4.24.-</ecNumber>
    </recommendedName>
</protein>
<dbReference type="InterPro" id="IPR011096">
    <property type="entry name" value="FTP_domain"/>
</dbReference>
<feature type="chain" id="PRO_5023053498" description="Neutral metalloproteinase" evidence="9">
    <location>
        <begin position="21"/>
        <end position="598"/>
    </location>
</feature>
<evidence type="ECO:0000259" key="11">
    <source>
        <dbReference type="Pfam" id="PF02868"/>
    </source>
</evidence>
<keyword evidence="3" id="KW-0479">Metal-binding</keyword>
<evidence type="ECO:0000256" key="8">
    <source>
        <dbReference type="PIRSR" id="PIRSR623612-1"/>
    </source>
</evidence>
<feature type="domain" description="Peptidase M4 C-terminal" evidence="11">
    <location>
        <begin position="316"/>
        <end position="492"/>
    </location>
</feature>
<dbReference type="Gene3D" id="2.60.120.380">
    <property type="match status" value="1"/>
</dbReference>
<evidence type="ECO:0000256" key="6">
    <source>
        <dbReference type="ARBA" id="ARBA00022833"/>
    </source>
</evidence>
<keyword evidence="7 9" id="KW-0482">Metalloprotease</keyword>
<evidence type="ECO:0000313" key="14">
    <source>
        <dbReference type="EMBL" id="OJH36241.1"/>
    </source>
</evidence>
<dbReference type="Pfam" id="PF02868">
    <property type="entry name" value="Peptidase_M4_C"/>
    <property type="match status" value="1"/>
</dbReference>
<feature type="active site" description="Proton donor" evidence="8">
    <location>
        <position position="397"/>
    </location>
</feature>
<dbReference type="GO" id="GO:0005576">
    <property type="term" value="C:extracellular region"/>
    <property type="evidence" value="ECO:0007669"/>
    <property type="project" value="UniProtKB-SubCell"/>
</dbReference>
<dbReference type="InterPro" id="IPR013856">
    <property type="entry name" value="Peptidase_M4_domain"/>
</dbReference>
<dbReference type="CDD" id="cd09597">
    <property type="entry name" value="M4_TLP"/>
    <property type="match status" value="1"/>
</dbReference>
<keyword evidence="9" id="KW-0964">Secreted</keyword>
<reference evidence="15" key="1">
    <citation type="submission" date="2016-11" db="EMBL/GenBank/DDBJ databases">
        <authorList>
            <person name="Shukria A."/>
            <person name="Stevens D.C."/>
        </authorList>
    </citation>
    <scope>NUCLEOTIDE SEQUENCE [LARGE SCALE GENOMIC DNA]</scope>
    <source>
        <strain evidence="15">Cbfe23</strain>
    </source>
</reference>
<dbReference type="OrthoDB" id="291295at2"/>
<dbReference type="PRINTS" id="PR00730">
    <property type="entry name" value="THERMOLYSIN"/>
</dbReference>
<evidence type="ECO:0000256" key="9">
    <source>
        <dbReference type="RuleBase" id="RU366073"/>
    </source>
</evidence>
<dbReference type="Pfam" id="PF04151">
    <property type="entry name" value="PPC"/>
    <property type="match status" value="1"/>
</dbReference>
<dbReference type="InterPro" id="IPR001570">
    <property type="entry name" value="Peptidase_M4_C_domain"/>
</dbReference>
<dbReference type="SUPFAM" id="SSF55486">
    <property type="entry name" value="Metalloproteases ('zincins'), catalytic domain"/>
    <property type="match status" value="1"/>
</dbReference>
<keyword evidence="15" id="KW-1185">Reference proteome</keyword>
<dbReference type="InterPro" id="IPR023612">
    <property type="entry name" value="Peptidase_M4"/>
</dbReference>
<dbReference type="PANTHER" id="PTHR33794">
    <property type="entry name" value="BACILLOLYSIN"/>
    <property type="match status" value="1"/>
</dbReference>
<keyword evidence="4 9" id="KW-0732">Signal</keyword>
<feature type="domain" description="FTP" evidence="13">
    <location>
        <begin position="69"/>
        <end position="111"/>
    </location>
</feature>
<evidence type="ECO:0000259" key="12">
    <source>
        <dbReference type="Pfam" id="PF04151"/>
    </source>
</evidence>
<feature type="domain" description="Peptidase C-terminal archaeal/bacterial" evidence="12">
    <location>
        <begin position="516"/>
        <end position="583"/>
    </location>
</feature>
<evidence type="ECO:0000256" key="3">
    <source>
        <dbReference type="ARBA" id="ARBA00022723"/>
    </source>
</evidence>
<keyword evidence="6 9" id="KW-0862">Zinc</keyword>
<dbReference type="Pfam" id="PF07504">
    <property type="entry name" value="FTP"/>
    <property type="match status" value="1"/>
</dbReference>
<dbReference type="Gene3D" id="1.10.390.10">
    <property type="entry name" value="Neutral Protease Domain 2"/>
    <property type="match status" value="1"/>
</dbReference>
<dbReference type="PROSITE" id="PS51257">
    <property type="entry name" value="PROKAR_LIPOPROTEIN"/>
    <property type="match status" value="1"/>
</dbReference>
<accession>A0A1L9B1U8</accession>
<dbReference type="EMBL" id="MPIN01000011">
    <property type="protein sequence ID" value="OJH36241.1"/>
    <property type="molecule type" value="Genomic_DNA"/>
</dbReference>
<dbReference type="PANTHER" id="PTHR33794:SF1">
    <property type="entry name" value="BACILLOLYSIN"/>
    <property type="match status" value="1"/>
</dbReference>
<dbReference type="STRING" id="83449.BON30_34350"/>
<proteinExistence type="inferred from homology"/>
<evidence type="ECO:0000256" key="4">
    <source>
        <dbReference type="ARBA" id="ARBA00022729"/>
    </source>
</evidence>
<evidence type="ECO:0000259" key="10">
    <source>
        <dbReference type="Pfam" id="PF01447"/>
    </source>
</evidence>
<dbReference type="EC" id="3.4.24.-" evidence="9"/>
<dbReference type="InterPro" id="IPR007280">
    <property type="entry name" value="Peptidase_C_arc/bac"/>
</dbReference>
<keyword evidence="5 9" id="KW-0378">Hydrolase</keyword>
<organism evidence="14 15">
    <name type="scientific">Cystobacter ferrugineus</name>
    <dbReference type="NCBI Taxonomy" id="83449"/>
    <lineage>
        <taxon>Bacteria</taxon>
        <taxon>Pseudomonadati</taxon>
        <taxon>Myxococcota</taxon>
        <taxon>Myxococcia</taxon>
        <taxon>Myxococcales</taxon>
        <taxon>Cystobacterineae</taxon>
        <taxon>Archangiaceae</taxon>
        <taxon>Cystobacter</taxon>
    </lineage>
</organism>
<dbReference type="FunFam" id="2.60.120.380:FF:000013">
    <property type="entry name" value="Alkaline serine protease"/>
    <property type="match status" value="1"/>
</dbReference>
<comment type="function">
    <text evidence="9">Extracellular zinc metalloprotease.</text>
</comment>
<dbReference type="InterPro" id="IPR027268">
    <property type="entry name" value="Peptidase_M4/M1_CTD_sf"/>
</dbReference>
<dbReference type="AlphaFoldDB" id="A0A1L9B1U8"/>
<evidence type="ECO:0000256" key="2">
    <source>
        <dbReference type="ARBA" id="ARBA00022670"/>
    </source>
</evidence>
<dbReference type="Pfam" id="PF01447">
    <property type="entry name" value="Peptidase_M4"/>
    <property type="match status" value="1"/>
</dbReference>
<feature type="signal peptide" evidence="9">
    <location>
        <begin position="1"/>
        <end position="20"/>
    </location>
</feature>
<dbReference type="Gene3D" id="3.10.170.10">
    <property type="match status" value="1"/>
</dbReference>
<name>A0A1L9B1U8_9BACT</name>
<feature type="active site" evidence="8">
    <location>
        <position position="306"/>
    </location>
</feature>
<dbReference type="InterPro" id="IPR050728">
    <property type="entry name" value="Zinc_Metalloprotease_M4"/>
</dbReference>
<evidence type="ECO:0000256" key="1">
    <source>
        <dbReference type="ARBA" id="ARBA00009388"/>
    </source>
</evidence>
<evidence type="ECO:0000256" key="7">
    <source>
        <dbReference type="ARBA" id="ARBA00023049"/>
    </source>
</evidence>